<sequence length="53" mass="5779">MHGADCNCHAAIFECSEGSVTDAYYPFYIITWLAFGIVAMLSSPTSQSDPLFV</sequence>
<keyword evidence="1" id="KW-0472">Membrane</keyword>
<gene>
    <name evidence="2" type="ORF">NEOLEDRAFT_840750</name>
</gene>
<organism evidence="2 3">
    <name type="scientific">Neolentinus lepideus HHB14362 ss-1</name>
    <dbReference type="NCBI Taxonomy" id="1314782"/>
    <lineage>
        <taxon>Eukaryota</taxon>
        <taxon>Fungi</taxon>
        <taxon>Dikarya</taxon>
        <taxon>Basidiomycota</taxon>
        <taxon>Agaricomycotina</taxon>
        <taxon>Agaricomycetes</taxon>
        <taxon>Gloeophyllales</taxon>
        <taxon>Gloeophyllaceae</taxon>
        <taxon>Neolentinus</taxon>
    </lineage>
</organism>
<dbReference type="EMBL" id="KV425619">
    <property type="protein sequence ID" value="KZT20501.1"/>
    <property type="molecule type" value="Genomic_DNA"/>
</dbReference>
<proteinExistence type="predicted"/>
<protein>
    <submittedName>
        <fullName evidence="2">Uncharacterized protein</fullName>
    </submittedName>
</protein>
<feature type="transmembrane region" description="Helical" evidence="1">
    <location>
        <begin position="23"/>
        <end position="41"/>
    </location>
</feature>
<keyword evidence="1" id="KW-1133">Transmembrane helix</keyword>
<dbReference type="InParanoid" id="A0A165P4C8"/>
<accession>A0A165P4C8</accession>
<evidence type="ECO:0000313" key="3">
    <source>
        <dbReference type="Proteomes" id="UP000076761"/>
    </source>
</evidence>
<evidence type="ECO:0000313" key="2">
    <source>
        <dbReference type="EMBL" id="KZT20501.1"/>
    </source>
</evidence>
<reference evidence="2 3" key="1">
    <citation type="journal article" date="2016" name="Mol. Biol. Evol.">
        <title>Comparative Genomics of Early-Diverging Mushroom-Forming Fungi Provides Insights into the Origins of Lignocellulose Decay Capabilities.</title>
        <authorList>
            <person name="Nagy L.G."/>
            <person name="Riley R."/>
            <person name="Tritt A."/>
            <person name="Adam C."/>
            <person name="Daum C."/>
            <person name="Floudas D."/>
            <person name="Sun H."/>
            <person name="Yadav J.S."/>
            <person name="Pangilinan J."/>
            <person name="Larsson K.H."/>
            <person name="Matsuura K."/>
            <person name="Barry K."/>
            <person name="Labutti K."/>
            <person name="Kuo R."/>
            <person name="Ohm R.A."/>
            <person name="Bhattacharya S.S."/>
            <person name="Shirouzu T."/>
            <person name="Yoshinaga Y."/>
            <person name="Martin F.M."/>
            <person name="Grigoriev I.V."/>
            <person name="Hibbett D.S."/>
        </authorList>
    </citation>
    <scope>NUCLEOTIDE SEQUENCE [LARGE SCALE GENOMIC DNA]</scope>
    <source>
        <strain evidence="2 3">HHB14362 ss-1</strain>
    </source>
</reference>
<keyword evidence="3" id="KW-1185">Reference proteome</keyword>
<name>A0A165P4C8_9AGAM</name>
<dbReference type="AlphaFoldDB" id="A0A165P4C8"/>
<dbReference type="Proteomes" id="UP000076761">
    <property type="component" value="Unassembled WGS sequence"/>
</dbReference>
<keyword evidence="1" id="KW-0812">Transmembrane</keyword>
<evidence type="ECO:0000256" key="1">
    <source>
        <dbReference type="SAM" id="Phobius"/>
    </source>
</evidence>